<dbReference type="EMBL" id="LIZX01000265">
    <property type="protein sequence ID" value="KPJ62535.1"/>
    <property type="molecule type" value="Genomic_DNA"/>
</dbReference>
<dbReference type="InterPro" id="IPR002195">
    <property type="entry name" value="Dihydroorotase_CS"/>
</dbReference>
<dbReference type="Proteomes" id="UP000051861">
    <property type="component" value="Unassembled WGS sequence"/>
</dbReference>
<reference evidence="4 5" key="1">
    <citation type="journal article" date="2015" name="Microbiome">
        <title>Genomic resolution of linkages in carbon, nitrogen, and sulfur cycling among widespread estuary sediment bacteria.</title>
        <authorList>
            <person name="Baker B.J."/>
            <person name="Lazar C.S."/>
            <person name="Teske A.P."/>
            <person name="Dick G.J."/>
        </authorList>
    </citation>
    <scope>NUCLEOTIDE SEQUENCE [LARGE SCALE GENOMIC DNA]</scope>
    <source>
        <strain evidence="4">DG_54_3</strain>
    </source>
</reference>
<organism evidence="4 5">
    <name type="scientific">candidate division WOR-1 bacterium DG_54_3</name>
    <dbReference type="NCBI Taxonomy" id="1703775"/>
    <lineage>
        <taxon>Bacteria</taxon>
        <taxon>Bacillati</taxon>
        <taxon>Saganbacteria</taxon>
    </lineage>
</organism>
<dbReference type="AlphaFoldDB" id="A0A0S7XJ74"/>
<dbReference type="PANTHER" id="PTHR22642">
    <property type="entry name" value="IMIDAZOLONEPROPIONASE"/>
    <property type="match status" value="1"/>
</dbReference>
<name>A0A0S7XJ74_UNCSA</name>
<dbReference type="InterPro" id="IPR013108">
    <property type="entry name" value="Amidohydro_3"/>
</dbReference>
<dbReference type="PANTHER" id="PTHR22642:SF2">
    <property type="entry name" value="PROTEIN LONG AFTER FAR-RED 3"/>
    <property type="match status" value="1"/>
</dbReference>
<comment type="caution">
    <text evidence="4">The sequence shown here is derived from an EMBL/GenBank/DDBJ whole genome shotgun (WGS) entry which is preliminary data.</text>
</comment>
<comment type="cofactor">
    <cofactor evidence="1">
        <name>Zn(2+)</name>
        <dbReference type="ChEBI" id="CHEBI:29105"/>
    </cofactor>
</comment>
<evidence type="ECO:0000256" key="2">
    <source>
        <dbReference type="ARBA" id="ARBA00010286"/>
    </source>
</evidence>
<evidence type="ECO:0000313" key="5">
    <source>
        <dbReference type="Proteomes" id="UP000051861"/>
    </source>
</evidence>
<dbReference type="Pfam" id="PF07969">
    <property type="entry name" value="Amidohydro_3"/>
    <property type="match status" value="1"/>
</dbReference>
<protein>
    <recommendedName>
        <fullName evidence="3">Amidohydrolase 3 domain-containing protein</fullName>
    </recommendedName>
</protein>
<feature type="domain" description="Amidohydrolase 3" evidence="3">
    <location>
        <begin position="25"/>
        <end position="109"/>
    </location>
</feature>
<sequence>MKDGQFIYVGDGVGVKAYIGPLTFVFDLKGKTVIPGLHDAHVHIRYGERELYPRTPDIRPAIGEWASVKRMQEVIKRCLATGEGMRPGPKPRWLVLSGWMSDVWDPPEFRKE</sequence>
<dbReference type="SUPFAM" id="SSF51338">
    <property type="entry name" value="Composite domain of metallo-dependent hydrolases"/>
    <property type="match status" value="1"/>
</dbReference>
<proteinExistence type="inferred from homology"/>
<gene>
    <name evidence="4" type="ORF">AMJ44_15475</name>
</gene>
<evidence type="ECO:0000259" key="3">
    <source>
        <dbReference type="Pfam" id="PF07969"/>
    </source>
</evidence>
<dbReference type="InterPro" id="IPR011059">
    <property type="entry name" value="Metal-dep_hydrolase_composite"/>
</dbReference>
<dbReference type="GO" id="GO:0016812">
    <property type="term" value="F:hydrolase activity, acting on carbon-nitrogen (but not peptide) bonds, in cyclic amides"/>
    <property type="evidence" value="ECO:0007669"/>
    <property type="project" value="InterPro"/>
</dbReference>
<dbReference type="Gene3D" id="2.30.40.10">
    <property type="entry name" value="Urease, subunit C, domain 1"/>
    <property type="match status" value="1"/>
</dbReference>
<accession>A0A0S7XJ74</accession>
<evidence type="ECO:0000313" key="4">
    <source>
        <dbReference type="EMBL" id="KPJ62535.1"/>
    </source>
</evidence>
<dbReference type="PROSITE" id="PS00482">
    <property type="entry name" value="DIHYDROOROTASE_1"/>
    <property type="match status" value="1"/>
</dbReference>
<evidence type="ECO:0000256" key="1">
    <source>
        <dbReference type="ARBA" id="ARBA00001947"/>
    </source>
</evidence>
<feature type="non-terminal residue" evidence="4">
    <location>
        <position position="112"/>
    </location>
</feature>
<comment type="similarity">
    <text evidence="2">Belongs to the metallo-dependent hydrolases superfamily. DHOase family. Class I DHOase subfamily.</text>
</comment>